<protein>
    <recommendedName>
        <fullName evidence="1">Epoxide hydrolase N-terminal domain-containing protein</fullName>
    </recommendedName>
</protein>
<dbReference type="InterPro" id="IPR010497">
    <property type="entry name" value="Epoxide_hydro_N"/>
</dbReference>
<dbReference type="EMBL" id="BOOC01000055">
    <property type="protein sequence ID" value="GIH44279.1"/>
    <property type="molecule type" value="Genomic_DNA"/>
</dbReference>
<dbReference type="SUPFAM" id="SSF53474">
    <property type="entry name" value="alpha/beta-Hydrolases"/>
    <property type="match status" value="1"/>
</dbReference>
<feature type="domain" description="Epoxide hydrolase N-terminal" evidence="1">
    <location>
        <begin position="7"/>
        <end position="36"/>
    </location>
</feature>
<comment type="caution">
    <text evidence="2">The sequence shown here is derived from an EMBL/GenBank/DDBJ whole genome shotgun (WGS) entry which is preliminary data.</text>
</comment>
<name>A0ABQ4GB08_9ACTN</name>
<proteinExistence type="predicted"/>
<gene>
    <name evidence="2" type="ORF">Mco01_72790</name>
</gene>
<evidence type="ECO:0000313" key="3">
    <source>
        <dbReference type="Proteomes" id="UP000603904"/>
    </source>
</evidence>
<reference evidence="2 3" key="1">
    <citation type="submission" date="2021-01" db="EMBL/GenBank/DDBJ databases">
        <title>Whole genome shotgun sequence of Microbispora corallina NBRC 16416.</title>
        <authorList>
            <person name="Komaki H."/>
            <person name="Tamura T."/>
        </authorList>
    </citation>
    <scope>NUCLEOTIDE SEQUENCE [LARGE SCALE GENOMIC DNA]</scope>
    <source>
        <strain evidence="2 3">NBRC 16416</strain>
    </source>
</reference>
<accession>A0ABQ4GB08</accession>
<dbReference type="Pfam" id="PF06441">
    <property type="entry name" value="EHN"/>
    <property type="match status" value="1"/>
</dbReference>
<evidence type="ECO:0000259" key="1">
    <source>
        <dbReference type="Pfam" id="PF06441"/>
    </source>
</evidence>
<keyword evidence="3" id="KW-1185">Reference proteome</keyword>
<organism evidence="2 3">
    <name type="scientific">Microbispora corallina</name>
    <dbReference type="NCBI Taxonomy" id="83302"/>
    <lineage>
        <taxon>Bacteria</taxon>
        <taxon>Bacillati</taxon>
        <taxon>Actinomycetota</taxon>
        <taxon>Actinomycetes</taxon>
        <taxon>Streptosporangiales</taxon>
        <taxon>Streptosporangiaceae</taxon>
        <taxon>Microbispora</taxon>
    </lineage>
</organism>
<sequence>MSPSVPVEPFAVSVPDAVLDDLRDRIARTRWPDQPAGAWE</sequence>
<dbReference type="Proteomes" id="UP000603904">
    <property type="component" value="Unassembled WGS sequence"/>
</dbReference>
<dbReference type="Gene3D" id="3.40.50.1820">
    <property type="entry name" value="alpha/beta hydrolase"/>
    <property type="match status" value="1"/>
</dbReference>
<evidence type="ECO:0000313" key="2">
    <source>
        <dbReference type="EMBL" id="GIH44279.1"/>
    </source>
</evidence>
<dbReference type="InterPro" id="IPR029058">
    <property type="entry name" value="AB_hydrolase_fold"/>
</dbReference>